<accession>A0ABQ7AZD0</accession>
<dbReference type="PANTHER" id="PTHR22848">
    <property type="entry name" value="WD40 REPEAT PROTEIN"/>
    <property type="match status" value="1"/>
</dbReference>
<sequence length="112" mass="12492">MKNPDSGCSTPKSGWTNPKSGSPYHYDLVVVKSFSSGKREGGDFVAACVSTKGDWIYCIGEDKKLYCFSYQTGGLEHFMMVHEKDVIGVAHHPHRNLIATYSEDCTTKLWKP</sequence>
<dbReference type="InterPro" id="IPR001680">
    <property type="entry name" value="WD40_rpt"/>
</dbReference>
<protein>
    <submittedName>
        <fullName evidence="3">Uncharacterized protein</fullName>
    </submittedName>
</protein>
<dbReference type="Pfam" id="PF00400">
    <property type="entry name" value="WD40"/>
    <property type="match status" value="1"/>
</dbReference>
<dbReference type="SMART" id="SM00320">
    <property type="entry name" value="WD40"/>
    <property type="match status" value="2"/>
</dbReference>
<gene>
    <name evidence="3" type="ORF">DY000_02062515</name>
</gene>
<dbReference type="Gene3D" id="2.130.10.10">
    <property type="entry name" value="YVTN repeat-like/Quinoprotein amine dehydrogenase"/>
    <property type="match status" value="1"/>
</dbReference>
<dbReference type="Proteomes" id="UP000266723">
    <property type="component" value="Unassembled WGS sequence"/>
</dbReference>
<dbReference type="PROSITE" id="PS50082">
    <property type="entry name" value="WD_REPEATS_2"/>
    <property type="match status" value="1"/>
</dbReference>
<dbReference type="EMBL" id="QGKV02001556">
    <property type="protein sequence ID" value="KAF3519354.1"/>
    <property type="molecule type" value="Genomic_DNA"/>
</dbReference>
<evidence type="ECO:0000256" key="1">
    <source>
        <dbReference type="PROSITE-ProRule" id="PRU00221"/>
    </source>
</evidence>
<name>A0ABQ7AZD0_BRACR</name>
<dbReference type="SUPFAM" id="SSF50978">
    <property type="entry name" value="WD40 repeat-like"/>
    <property type="match status" value="1"/>
</dbReference>
<keyword evidence="1" id="KW-0853">WD repeat</keyword>
<evidence type="ECO:0000256" key="2">
    <source>
        <dbReference type="SAM" id="MobiDB-lite"/>
    </source>
</evidence>
<dbReference type="InterPro" id="IPR015943">
    <property type="entry name" value="WD40/YVTN_repeat-like_dom_sf"/>
</dbReference>
<feature type="compositionally biased region" description="Polar residues" evidence="2">
    <location>
        <begin position="1"/>
        <end position="20"/>
    </location>
</feature>
<dbReference type="InterPro" id="IPR045184">
    <property type="entry name" value="SMU1"/>
</dbReference>
<keyword evidence="4" id="KW-1185">Reference proteome</keyword>
<evidence type="ECO:0000313" key="4">
    <source>
        <dbReference type="Proteomes" id="UP000266723"/>
    </source>
</evidence>
<dbReference type="InterPro" id="IPR036322">
    <property type="entry name" value="WD40_repeat_dom_sf"/>
</dbReference>
<feature type="region of interest" description="Disordered" evidence="2">
    <location>
        <begin position="1"/>
        <end position="24"/>
    </location>
</feature>
<reference evidence="3 4" key="1">
    <citation type="journal article" date="2020" name="BMC Genomics">
        <title>Intraspecific diversification of the crop wild relative Brassica cretica Lam. using demographic model selection.</title>
        <authorList>
            <person name="Kioukis A."/>
            <person name="Michalopoulou V.A."/>
            <person name="Briers L."/>
            <person name="Pirintsos S."/>
            <person name="Studholme D.J."/>
            <person name="Pavlidis P."/>
            <person name="Sarris P.F."/>
        </authorList>
    </citation>
    <scope>NUCLEOTIDE SEQUENCE [LARGE SCALE GENOMIC DNA]</scope>
    <source>
        <strain evidence="4">cv. PFS-1207/04</strain>
    </source>
</reference>
<dbReference type="PROSITE" id="PS50294">
    <property type="entry name" value="WD_REPEATS_REGION"/>
    <property type="match status" value="1"/>
</dbReference>
<comment type="caution">
    <text evidence="3">The sequence shown here is derived from an EMBL/GenBank/DDBJ whole genome shotgun (WGS) entry which is preliminary data.</text>
</comment>
<feature type="repeat" description="WD" evidence="1">
    <location>
        <begin position="79"/>
        <end position="112"/>
    </location>
</feature>
<organism evidence="3 4">
    <name type="scientific">Brassica cretica</name>
    <name type="common">Mustard</name>
    <dbReference type="NCBI Taxonomy" id="69181"/>
    <lineage>
        <taxon>Eukaryota</taxon>
        <taxon>Viridiplantae</taxon>
        <taxon>Streptophyta</taxon>
        <taxon>Embryophyta</taxon>
        <taxon>Tracheophyta</taxon>
        <taxon>Spermatophyta</taxon>
        <taxon>Magnoliopsida</taxon>
        <taxon>eudicotyledons</taxon>
        <taxon>Gunneridae</taxon>
        <taxon>Pentapetalae</taxon>
        <taxon>rosids</taxon>
        <taxon>malvids</taxon>
        <taxon>Brassicales</taxon>
        <taxon>Brassicaceae</taxon>
        <taxon>Brassiceae</taxon>
        <taxon>Brassica</taxon>
    </lineage>
</organism>
<evidence type="ECO:0000313" key="3">
    <source>
        <dbReference type="EMBL" id="KAF3519354.1"/>
    </source>
</evidence>
<proteinExistence type="predicted"/>